<dbReference type="OrthoDB" id="2747778at2759"/>
<feature type="domain" description="Fungal-type protein kinase" evidence="2">
    <location>
        <begin position="507"/>
        <end position="732"/>
    </location>
</feature>
<proteinExistence type="predicted"/>
<feature type="domain" description="Fungal-type protein kinase" evidence="2">
    <location>
        <begin position="346"/>
        <end position="425"/>
    </location>
</feature>
<protein>
    <recommendedName>
        <fullName evidence="2">Fungal-type protein kinase domain-containing protein</fullName>
    </recommendedName>
</protein>
<evidence type="ECO:0000313" key="4">
    <source>
        <dbReference type="Proteomes" id="UP000194127"/>
    </source>
</evidence>
<feature type="region of interest" description="Disordered" evidence="1">
    <location>
        <begin position="903"/>
        <end position="964"/>
    </location>
</feature>
<dbReference type="EMBL" id="KZ110594">
    <property type="protein sequence ID" value="OSX64460.1"/>
    <property type="molecule type" value="Genomic_DNA"/>
</dbReference>
<evidence type="ECO:0000256" key="1">
    <source>
        <dbReference type="SAM" id="MobiDB-lite"/>
    </source>
</evidence>
<feature type="region of interest" description="Disordered" evidence="1">
    <location>
        <begin position="1"/>
        <end position="69"/>
    </location>
</feature>
<sequence>MADSLSTSQTSGPASPSNLVPHISTPGDELHPPPPTVPYTGTDCVEEPTTPFQRPRTLDKLQGSTPGSAKASAQQILAVQGIEGEALNAWRKRLSKEMKDIMVQMPVSDLLRRYVRGKEPTAEIKAKLAEITLNKDNFTVQERHMYNDLCVFLQAVSDLCSEGGALEFKLVAKDTGANPDTSIGGNGSMKKPDISMLPEQDKASAICQPAKKAKKDTANTEQAQTPFKAATSWHRVSLVIECKSAKSEKLPFSFRPASTDKSTKASGTSDKSTKASGTSDKSTKASGTSDKSTKASGTSDKSTKASGTSDKSTKASGTSDKECDGAAPSPQAEKNNFLLQTKGAIESRGQLSDYAMHLMRSQPRQFCFMVVIAGCYARILRWDRAGAIVSEAFEFVEDPSIMVTFLYNYMTMTQEERGFDTSVVAAPRHDIDEMIAWKVGMVEDGRLSDYHTERFKEAMETKWPIYKVTIPREDLFSAAELGRQVNKAGAPKDSSQSGSDIPAEDLTLLIGRPLSMSNSPTGRSTIGYVAFDMRGKRLVFMRDSWPLDSPLRTTERTVYKDLWQKGVKYIATPVSGGIVKNGDKIHRTVTQKYGDTVHGKDTRARIHFRLITDEVYEPLDNCRCSYELILVLSDAIKGKSHYLAWTKANILHCDISRANIMVKRTGPKVGQVEGILIDWDLCKYQAQLKIGSNHPAHSGTWQFSSAMLLQYPMKLRQVSDDLESFVHVLHWTILMWYKHSLSGLPSELRSLVSRTYDEFETFVDYDTGGIHKYNNMLLGALPFAKLSSEPLKSLTDKLAEICKEHYNASSTKEQRAKLEDIKIEKGKKFESQSPAAPVEWEMSVRDYDLMEHPGIEGDADSSHKGDALPLLDTSTKPKLQEHFWIWEAFKEVIKDMEKNSNTQITNDKVDKPQFTPATESATQQSTKSQKRPSQSSGESTRSSKKSKTTHGTRTMSSSMGTIFE</sequence>
<dbReference type="RefSeq" id="XP_024341254.1">
    <property type="nucleotide sequence ID" value="XM_024484874.1"/>
</dbReference>
<dbReference type="PANTHER" id="PTHR38248:SF2">
    <property type="entry name" value="FUNK1 11"/>
    <property type="match status" value="1"/>
</dbReference>
<name>A0A1X6N7I9_9APHY</name>
<dbReference type="Pfam" id="PF17667">
    <property type="entry name" value="Pkinase_fungal"/>
    <property type="match status" value="2"/>
</dbReference>
<feature type="compositionally biased region" description="Polar residues" evidence="1">
    <location>
        <begin position="915"/>
        <end position="927"/>
    </location>
</feature>
<feature type="region of interest" description="Disordered" evidence="1">
    <location>
        <begin position="253"/>
        <end position="334"/>
    </location>
</feature>
<evidence type="ECO:0000313" key="3">
    <source>
        <dbReference type="EMBL" id="OSX64460.1"/>
    </source>
</evidence>
<feature type="compositionally biased region" description="Polar residues" evidence="1">
    <location>
        <begin position="1"/>
        <end position="18"/>
    </location>
</feature>
<keyword evidence="4" id="KW-1185">Reference proteome</keyword>
<feature type="compositionally biased region" description="Polar residues" evidence="1">
    <location>
        <begin position="955"/>
        <end position="964"/>
    </location>
</feature>
<dbReference type="InterPro" id="IPR040976">
    <property type="entry name" value="Pkinase_fungal"/>
</dbReference>
<dbReference type="GeneID" id="36329823"/>
<reference evidence="3 4" key="1">
    <citation type="submission" date="2017-04" db="EMBL/GenBank/DDBJ databases">
        <title>Genome Sequence of the Model Brown-Rot Fungus Postia placenta SB12.</title>
        <authorList>
            <consortium name="DOE Joint Genome Institute"/>
            <person name="Gaskell J."/>
            <person name="Kersten P."/>
            <person name="Larrondo L.F."/>
            <person name="Canessa P."/>
            <person name="Martinez D."/>
            <person name="Hibbett D."/>
            <person name="Schmoll M."/>
            <person name="Kubicek C.P."/>
            <person name="Martinez A.T."/>
            <person name="Yadav J."/>
            <person name="Master E."/>
            <person name="Magnuson J.K."/>
            <person name="James T."/>
            <person name="Yaver D."/>
            <person name="Berka R."/>
            <person name="Labutti K."/>
            <person name="Lipzen A."/>
            <person name="Aerts A."/>
            <person name="Barry K."/>
            <person name="Henrissat B."/>
            <person name="Blanchette R."/>
            <person name="Grigoriev I."/>
            <person name="Cullen D."/>
        </authorList>
    </citation>
    <scope>NUCLEOTIDE SEQUENCE [LARGE SCALE GENOMIC DNA]</scope>
    <source>
        <strain evidence="3 4">MAD-698-R-SB12</strain>
    </source>
</reference>
<dbReference type="InterPro" id="IPR011009">
    <property type="entry name" value="Kinase-like_dom_sf"/>
</dbReference>
<dbReference type="AlphaFoldDB" id="A0A1X6N7I9"/>
<feature type="compositionally biased region" description="Polar residues" evidence="1">
    <location>
        <begin position="264"/>
        <end position="318"/>
    </location>
</feature>
<dbReference type="STRING" id="670580.A0A1X6N7I9"/>
<accession>A0A1X6N7I9</accession>
<dbReference type="PANTHER" id="PTHR38248">
    <property type="entry name" value="FUNK1 6"/>
    <property type="match status" value="1"/>
</dbReference>
<evidence type="ECO:0000259" key="2">
    <source>
        <dbReference type="Pfam" id="PF17667"/>
    </source>
</evidence>
<gene>
    <name evidence="3" type="ORF">POSPLADRAFT_1138119</name>
</gene>
<organism evidence="3 4">
    <name type="scientific">Postia placenta MAD-698-R-SB12</name>
    <dbReference type="NCBI Taxonomy" id="670580"/>
    <lineage>
        <taxon>Eukaryota</taxon>
        <taxon>Fungi</taxon>
        <taxon>Dikarya</taxon>
        <taxon>Basidiomycota</taxon>
        <taxon>Agaricomycotina</taxon>
        <taxon>Agaricomycetes</taxon>
        <taxon>Polyporales</taxon>
        <taxon>Adustoporiaceae</taxon>
        <taxon>Rhodonia</taxon>
    </lineage>
</organism>
<dbReference type="SUPFAM" id="SSF56112">
    <property type="entry name" value="Protein kinase-like (PK-like)"/>
    <property type="match status" value="1"/>
</dbReference>
<dbReference type="Proteomes" id="UP000194127">
    <property type="component" value="Unassembled WGS sequence"/>
</dbReference>